<dbReference type="InterPro" id="IPR036864">
    <property type="entry name" value="Zn2-C6_fun-type_DNA-bd_sf"/>
</dbReference>
<proteinExistence type="predicted"/>
<gene>
    <name evidence="3" type="ORF">AOQ84DRAFT_215171</name>
</gene>
<evidence type="ECO:0000313" key="4">
    <source>
        <dbReference type="Proteomes" id="UP000250140"/>
    </source>
</evidence>
<accession>A0A8E2JVB2</accession>
<organism evidence="3 4">
    <name type="scientific">Glonium stellatum</name>
    <dbReference type="NCBI Taxonomy" id="574774"/>
    <lineage>
        <taxon>Eukaryota</taxon>
        <taxon>Fungi</taxon>
        <taxon>Dikarya</taxon>
        <taxon>Ascomycota</taxon>
        <taxon>Pezizomycotina</taxon>
        <taxon>Dothideomycetes</taxon>
        <taxon>Pleosporomycetidae</taxon>
        <taxon>Gloniales</taxon>
        <taxon>Gloniaceae</taxon>
        <taxon>Glonium</taxon>
    </lineage>
</organism>
<dbReference type="SUPFAM" id="SSF57701">
    <property type="entry name" value="Zn2/Cys6 DNA-binding domain"/>
    <property type="match status" value="1"/>
</dbReference>
<dbReference type="PANTHER" id="PTHR35392">
    <property type="entry name" value="ZN(II)2CYS6 TRANSCRIPTION FACTOR (EUROFUNG)-RELATED-RELATED"/>
    <property type="match status" value="1"/>
</dbReference>
<dbReference type="CDD" id="cd00067">
    <property type="entry name" value="GAL4"/>
    <property type="match status" value="1"/>
</dbReference>
<name>A0A8E2JVB2_9PEZI</name>
<dbReference type="EMBL" id="KV749232">
    <property type="protein sequence ID" value="OCL10517.1"/>
    <property type="molecule type" value="Genomic_DNA"/>
</dbReference>
<feature type="region of interest" description="Disordered" evidence="2">
    <location>
        <begin position="315"/>
        <end position="337"/>
    </location>
</feature>
<reference evidence="3 4" key="1">
    <citation type="journal article" date="2016" name="Nat. Commun.">
        <title>Ectomycorrhizal ecology is imprinted in the genome of the dominant symbiotic fungus Cenococcum geophilum.</title>
        <authorList>
            <consortium name="DOE Joint Genome Institute"/>
            <person name="Peter M."/>
            <person name="Kohler A."/>
            <person name="Ohm R.A."/>
            <person name="Kuo A."/>
            <person name="Krutzmann J."/>
            <person name="Morin E."/>
            <person name="Arend M."/>
            <person name="Barry K.W."/>
            <person name="Binder M."/>
            <person name="Choi C."/>
            <person name="Clum A."/>
            <person name="Copeland A."/>
            <person name="Grisel N."/>
            <person name="Haridas S."/>
            <person name="Kipfer T."/>
            <person name="LaButti K."/>
            <person name="Lindquist E."/>
            <person name="Lipzen A."/>
            <person name="Maire R."/>
            <person name="Meier B."/>
            <person name="Mihaltcheva S."/>
            <person name="Molinier V."/>
            <person name="Murat C."/>
            <person name="Poggeler S."/>
            <person name="Quandt C.A."/>
            <person name="Sperisen C."/>
            <person name="Tritt A."/>
            <person name="Tisserant E."/>
            <person name="Crous P.W."/>
            <person name="Henrissat B."/>
            <person name="Nehls U."/>
            <person name="Egli S."/>
            <person name="Spatafora J.W."/>
            <person name="Grigoriev I.V."/>
            <person name="Martin F.M."/>
        </authorList>
    </citation>
    <scope>NUCLEOTIDE SEQUENCE [LARGE SCALE GENOMIC DNA]</scope>
    <source>
        <strain evidence="3 4">CBS 207.34</strain>
    </source>
</reference>
<dbReference type="AlphaFoldDB" id="A0A8E2JVB2"/>
<evidence type="ECO:0000313" key="3">
    <source>
        <dbReference type="EMBL" id="OCL10517.1"/>
    </source>
</evidence>
<keyword evidence="4" id="KW-1185">Reference proteome</keyword>
<dbReference type="PANTHER" id="PTHR35392:SF2">
    <property type="entry name" value="ZN(II)2CYS6 TRANSCRIPTION FACTOR (EUROFUNG)"/>
    <property type="match status" value="1"/>
</dbReference>
<evidence type="ECO:0000256" key="2">
    <source>
        <dbReference type="SAM" id="MobiDB-lite"/>
    </source>
</evidence>
<protein>
    <submittedName>
        <fullName evidence="3">Uncharacterized protein</fullName>
    </submittedName>
</protein>
<sequence>MGRKPNQLILEFFERGPKLEDASNRYQHTCKSCGEKFPKGRIDSLTNHLVKKCPALPLRDRQRAILQFHELPDLPENMANIANSAGQPQNGQTMSLPFAPKQGMSALETLAEVSRQHLDLSGKRAPGKSRRKSSPRSNGLHNGALLDEFLVQDDRPDGPDMGGVVDRNDWADTSSAPALPSIYHYGSLQHSPADSPHLGSIPISQSAAPIAQMVPSPLVMAASAANELQSLMPNNGLTMEPELGVPNASISDKYFHGHGRPSPAWPNVQASAIDPLLQDSGREQSVPQDGFTNRAASYPRPIAMNPNTPQTHFTTDFSMNQKPAKPKVRGRFSDSRRKEVQEVRKRGACIRCRMLKKPCSGESPCSTCVNVESARLWKQPCIRTRIAEEFNLYSAGLHGVLAFHAVSQAKGQIQLDQIPGRIEATHFVDSATFATFTLLKCQRTPNSAIDPALLGNGTLSVENFANLEILDSDTDDVCGKLEHYIKRLASTFYESENSPFMKPTLATAFNLSSSNKDGLLGRVLELWIATRILVDQSLEWHLFSNPSLPPAMTPAVMPQSDLEGSARSPITVMNNRESYELIGVQLMGATEKRAANLSKFVMNDLERRLLQRQQANPFETFLVAVILLACVERMCWLFKTWESGSTAQKEFKVESGTTDGDIAQALQASQQDPQPQQLRNARWPLDKQAAYYSQQGERFSDILFMLLKMRGVPPKIGPRPDDGVLTIWGDDADPTAKEWYDIVSVTSEMLAERSNARFEGHDPREWELKYVGKIIGAGFQ</sequence>
<dbReference type="Proteomes" id="UP000250140">
    <property type="component" value="Unassembled WGS sequence"/>
</dbReference>
<dbReference type="InterPro" id="IPR001138">
    <property type="entry name" value="Zn2Cys6_DnaBD"/>
</dbReference>
<feature type="compositionally biased region" description="Basic residues" evidence="2">
    <location>
        <begin position="125"/>
        <end position="134"/>
    </location>
</feature>
<keyword evidence="1" id="KW-0539">Nucleus</keyword>
<dbReference type="GO" id="GO:0008270">
    <property type="term" value="F:zinc ion binding"/>
    <property type="evidence" value="ECO:0007669"/>
    <property type="project" value="InterPro"/>
</dbReference>
<dbReference type="InterPro" id="IPR052973">
    <property type="entry name" value="Fungal_sec-metab_reg_TF"/>
</dbReference>
<feature type="region of interest" description="Disordered" evidence="2">
    <location>
        <begin position="118"/>
        <end position="169"/>
    </location>
</feature>
<dbReference type="OrthoDB" id="5417895at2759"/>
<dbReference type="GO" id="GO:0000981">
    <property type="term" value="F:DNA-binding transcription factor activity, RNA polymerase II-specific"/>
    <property type="evidence" value="ECO:0007669"/>
    <property type="project" value="InterPro"/>
</dbReference>
<evidence type="ECO:0000256" key="1">
    <source>
        <dbReference type="ARBA" id="ARBA00023242"/>
    </source>
</evidence>